<feature type="non-terminal residue" evidence="5">
    <location>
        <position position="1"/>
    </location>
</feature>
<dbReference type="GO" id="GO:0005576">
    <property type="term" value="C:extracellular region"/>
    <property type="evidence" value="ECO:0007669"/>
    <property type="project" value="UniProtKB-ARBA"/>
</dbReference>
<organism evidence="5 6">
    <name type="scientific">Silurus asotus</name>
    <name type="common">Amur catfish</name>
    <name type="synonym">Parasilurus asotus</name>
    <dbReference type="NCBI Taxonomy" id="30991"/>
    <lineage>
        <taxon>Eukaryota</taxon>
        <taxon>Metazoa</taxon>
        <taxon>Chordata</taxon>
        <taxon>Craniata</taxon>
        <taxon>Vertebrata</taxon>
        <taxon>Euteleostomi</taxon>
        <taxon>Actinopterygii</taxon>
        <taxon>Neopterygii</taxon>
        <taxon>Teleostei</taxon>
        <taxon>Ostariophysi</taxon>
        <taxon>Siluriformes</taxon>
        <taxon>Siluridae</taxon>
        <taxon>Silurus</taxon>
    </lineage>
</organism>
<keyword evidence="1" id="KW-0391">Immunity</keyword>
<dbReference type="PROSITE" id="PS50835">
    <property type="entry name" value="IG_LIKE"/>
    <property type="match status" value="1"/>
</dbReference>
<dbReference type="EMBL" id="MU524585">
    <property type="protein sequence ID" value="KAI5630536.1"/>
    <property type="molecule type" value="Genomic_DNA"/>
</dbReference>
<feature type="non-terminal residue" evidence="5">
    <location>
        <position position="187"/>
    </location>
</feature>
<evidence type="ECO:0000313" key="6">
    <source>
        <dbReference type="Proteomes" id="UP001205998"/>
    </source>
</evidence>
<evidence type="ECO:0000313" key="5">
    <source>
        <dbReference type="EMBL" id="KAI5630536.1"/>
    </source>
</evidence>
<evidence type="ECO:0000256" key="1">
    <source>
        <dbReference type="ARBA" id="ARBA00022859"/>
    </source>
</evidence>
<dbReference type="InterPro" id="IPR007110">
    <property type="entry name" value="Ig-like_dom"/>
</dbReference>
<accession>A0AAD5FVR6</accession>
<keyword evidence="2" id="KW-1064">Adaptive immunity</keyword>
<dbReference type="Pfam" id="PF07686">
    <property type="entry name" value="V-set"/>
    <property type="match status" value="1"/>
</dbReference>
<keyword evidence="6" id="KW-1185">Reference proteome</keyword>
<evidence type="ECO:0000256" key="3">
    <source>
        <dbReference type="ARBA" id="ARBA00043265"/>
    </source>
</evidence>
<protein>
    <recommendedName>
        <fullName evidence="4">Ig-like domain-containing protein</fullName>
    </recommendedName>
</protein>
<dbReference type="InterPro" id="IPR036179">
    <property type="entry name" value="Ig-like_dom_sf"/>
</dbReference>
<name>A0AAD5FVR6_SILAS</name>
<reference evidence="5" key="1">
    <citation type="submission" date="2018-07" db="EMBL/GenBank/DDBJ databases">
        <title>Comparative genomics of catfishes provides insights into carnivory and benthic adaptation.</title>
        <authorList>
            <person name="Zhang Y."/>
            <person name="Wang D."/>
            <person name="Peng Z."/>
            <person name="Zheng S."/>
            <person name="Shao F."/>
            <person name="Tao W."/>
        </authorList>
    </citation>
    <scope>NUCLEOTIDE SEQUENCE</scope>
    <source>
        <strain evidence="5">Chongqing</strain>
    </source>
</reference>
<dbReference type="PANTHER" id="PTHR23266">
    <property type="entry name" value="IMMUNOGLOBULIN HEAVY CHAIN"/>
    <property type="match status" value="1"/>
</dbReference>
<dbReference type="SMART" id="SM00406">
    <property type="entry name" value="IGv"/>
    <property type="match status" value="1"/>
</dbReference>
<dbReference type="InterPro" id="IPR050199">
    <property type="entry name" value="IgHV"/>
</dbReference>
<dbReference type="Proteomes" id="UP001205998">
    <property type="component" value="Unassembled WGS sequence"/>
</dbReference>
<feature type="domain" description="Ig-like" evidence="4">
    <location>
        <begin position="92"/>
        <end position="187"/>
    </location>
</feature>
<dbReference type="GO" id="GO:0019814">
    <property type="term" value="C:immunoglobulin complex"/>
    <property type="evidence" value="ECO:0007669"/>
    <property type="project" value="UniProtKB-KW"/>
</dbReference>
<comment type="caution">
    <text evidence="5">The sequence shown here is derived from an EMBL/GenBank/DDBJ whole genome shotgun (WGS) entry which is preliminary data.</text>
</comment>
<dbReference type="InterPro" id="IPR013106">
    <property type="entry name" value="Ig_V-set"/>
</dbReference>
<dbReference type="AlphaFoldDB" id="A0AAD5FVR6"/>
<dbReference type="SUPFAM" id="SSF48726">
    <property type="entry name" value="Immunoglobulin"/>
    <property type="match status" value="2"/>
</dbReference>
<dbReference type="InterPro" id="IPR013783">
    <property type="entry name" value="Ig-like_fold"/>
</dbReference>
<keyword evidence="3" id="KW-1280">Immunoglobulin</keyword>
<gene>
    <name evidence="5" type="ORF">C0J50_10140</name>
</gene>
<dbReference type="GO" id="GO:0002250">
    <property type="term" value="P:adaptive immune response"/>
    <property type="evidence" value="ECO:0007669"/>
    <property type="project" value="UniProtKB-KW"/>
</dbReference>
<evidence type="ECO:0000256" key="2">
    <source>
        <dbReference type="ARBA" id="ARBA00023130"/>
    </source>
</evidence>
<dbReference type="Gene3D" id="2.60.40.10">
    <property type="entry name" value="Immunoglobulins"/>
    <property type="match status" value="2"/>
</dbReference>
<sequence>GQSLTYSASVMKSSGESDTVSCTVSVPGKGHIDSDTGTTFSQSLQGQFSISKHTNRNMLYAKVKSLKAEDTAVCVYCVRYHHVFSSTDVHGEELTQPASMTVQPGQSLSINCKVSYSVTSYSTAWIRQPAGKALEWICRMGFGGSTNYNDKLKNKFSVSRDTSTNMVTIQGQNMQIEDTAVYYCARD</sequence>
<evidence type="ECO:0000259" key="4">
    <source>
        <dbReference type="PROSITE" id="PS50835"/>
    </source>
</evidence>
<proteinExistence type="predicted"/>
<dbReference type="FunFam" id="2.60.40.10:FF:001648">
    <property type="entry name" value="Immunoglobulin heavy variable 4-3"/>
    <property type="match status" value="1"/>
</dbReference>